<protein>
    <submittedName>
        <fullName evidence="2">Uncharacterized protein</fullName>
    </submittedName>
</protein>
<evidence type="ECO:0000256" key="1">
    <source>
        <dbReference type="SAM" id="SignalP"/>
    </source>
</evidence>
<dbReference type="PROSITE" id="PS51257">
    <property type="entry name" value="PROKAR_LIPOPROTEIN"/>
    <property type="match status" value="1"/>
</dbReference>
<proteinExistence type="predicted"/>
<keyword evidence="3" id="KW-1185">Reference proteome</keyword>
<dbReference type="AlphaFoldDB" id="A0AAP2GGV9"/>
<sequence>MKQRNLFCMMCVIATLALACSGKKQEAHEHDTAADEWKEMDDFHMLMAEAFHPYKDSANLAPAKEKAEALATGAEQWKNAPLPEKVNNDEVKAALGQLATDATAFAATVKEGDDKAIGESLNKIHDEFHHIQEMWYGGHGHEHEHQH</sequence>
<dbReference type="Proteomes" id="UP001319180">
    <property type="component" value="Unassembled WGS sequence"/>
</dbReference>
<feature type="signal peptide" evidence="1">
    <location>
        <begin position="1"/>
        <end position="19"/>
    </location>
</feature>
<reference evidence="2 3" key="1">
    <citation type="submission" date="2021-05" db="EMBL/GenBank/DDBJ databases">
        <title>A Polyphasic approach of four new species of the genus Ohtaekwangia: Ohtaekwangia histidinii sp. nov., Ohtaekwangia cretensis sp. nov., Ohtaekwangia indiensis sp. nov., Ohtaekwangia reichenbachii sp. nov. from diverse environment.</title>
        <authorList>
            <person name="Octaviana S."/>
        </authorList>
    </citation>
    <scope>NUCLEOTIDE SEQUENCE [LARGE SCALE GENOMIC DNA]</scope>
    <source>
        <strain evidence="2 3">PWU37</strain>
    </source>
</reference>
<comment type="caution">
    <text evidence="2">The sequence shown here is derived from an EMBL/GenBank/DDBJ whole genome shotgun (WGS) entry which is preliminary data.</text>
</comment>
<dbReference type="RefSeq" id="WP_254089779.1">
    <property type="nucleotide sequence ID" value="NZ_JAHESC010000009.1"/>
</dbReference>
<organism evidence="2 3">
    <name type="scientific">Dawidia soli</name>
    <dbReference type="NCBI Taxonomy" id="2782352"/>
    <lineage>
        <taxon>Bacteria</taxon>
        <taxon>Pseudomonadati</taxon>
        <taxon>Bacteroidota</taxon>
        <taxon>Cytophagia</taxon>
        <taxon>Cytophagales</taxon>
        <taxon>Chryseotaleaceae</taxon>
        <taxon>Dawidia</taxon>
    </lineage>
</organism>
<feature type="chain" id="PRO_5042866024" evidence="1">
    <location>
        <begin position="20"/>
        <end position="147"/>
    </location>
</feature>
<dbReference type="EMBL" id="JAHESC010000009">
    <property type="protein sequence ID" value="MBT1686541.1"/>
    <property type="molecule type" value="Genomic_DNA"/>
</dbReference>
<evidence type="ECO:0000313" key="3">
    <source>
        <dbReference type="Proteomes" id="UP001319180"/>
    </source>
</evidence>
<evidence type="ECO:0000313" key="2">
    <source>
        <dbReference type="EMBL" id="MBT1686541.1"/>
    </source>
</evidence>
<name>A0AAP2GGV9_9BACT</name>
<keyword evidence="1" id="KW-0732">Signal</keyword>
<accession>A0AAP2GGV9</accession>
<gene>
    <name evidence="2" type="ORF">KK078_08245</name>
</gene>